<feature type="domain" description="Ubiquitin-like" evidence="5">
    <location>
        <begin position="383"/>
        <end position="454"/>
    </location>
</feature>
<name>M2RLU9_CERS8</name>
<dbReference type="InterPro" id="IPR029071">
    <property type="entry name" value="Ubiquitin-like_domsf"/>
</dbReference>
<evidence type="ECO:0000259" key="5">
    <source>
        <dbReference type="PROSITE" id="PS50053"/>
    </source>
</evidence>
<keyword evidence="8" id="KW-1185">Reference proteome</keyword>
<dbReference type="GO" id="GO:0008270">
    <property type="term" value="F:zinc ion binding"/>
    <property type="evidence" value="ECO:0007669"/>
    <property type="project" value="UniProtKB-KW"/>
</dbReference>
<evidence type="ECO:0000259" key="6">
    <source>
        <dbReference type="PROSITE" id="PS50089"/>
    </source>
</evidence>
<reference evidence="7 8" key="1">
    <citation type="journal article" date="2012" name="Proc. Natl. Acad. Sci. U.S.A.">
        <title>Comparative genomics of Ceriporiopsis subvermispora and Phanerochaete chrysosporium provide insight into selective ligninolysis.</title>
        <authorList>
            <person name="Fernandez-Fueyo E."/>
            <person name="Ruiz-Duenas F.J."/>
            <person name="Ferreira P."/>
            <person name="Floudas D."/>
            <person name="Hibbett D.S."/>
            <person name="Canessa P."/>
            <person name="Larrondo L.F."/>
            <person name="James T.Y."/>
            <person name="Seelenfreund D."/>
            <person name="Lobos S."/>
            <person name="Polanco R."/>
            <person name="Tello M."/>
            <person name="Honda Y."/>
            <person name="Watanabe T."/>
            <person name="Watanabe T."/>
            <person name="Ryu J.S."/>
            <person name="Kubicek C.P."/>
            <person name="Schmoll M."/>
            <person name="Gaskell J."/>
            <person name="Hammel K.E."/>
            <person name="St John F.J."/>
            <person name="Vanden Wymelenberg A."/>
            <person name="Sabat G."/>
            <person name="Splinter BonDurant S."/>
            <person name="Syed K."/>
            <person name="Yadav J.S."/>
            <person name="Doddapaneni H."/>
            <person name="Subramanian V."/>
            <person name="Lavin J.L."/>
            <person name="Oguiza J.A."/>
            <person name="Perez G."/>
            <person name="Pisabarro A.G."/>
            <person name="Ramirez L."/>
            <person name="Santoyo F."/>
            <person name="Master E."/>
            <person name="Coutinho P.M."/>
            <person name="Henrissat B."/>
            <person name="Lombard V."/>
            <person name="Magnuson J.K."/>
            <person name="Kuees U."/>
            <person name="Hori C."/>
            <person name="Igarashi K."/>
            <person name="Samejima M."/>
            <person name="Held B.W."/>
            <person name="Barry K.W."/>
            <person name="LaButti K.M."/>
            <person name="Lapidus A."/>
            <person name="Lindquist E.A."/>
            <person name="Lucas S.M."/>
            <person name="Riley R."/>
            <person name="Salamov A.A."/>
            <person name="Hoffmeister D."/>
            <person name="Schwenk D."/>
            <person name="Hadar Y."/>
            <person name="Yarden O."/>
            <person name="de Vries R.P."/>
            <person name="Wiebenga A."/>
            <person name="Stenlid J."/>
            <person name="Eastwood D."/>
            <person name="Grigoriev I.V."/>
            <person name="Berka R.M."/>
            <person name="Blanchette R.A."/>
            <person name="Kersten P."/>
            <person name="Martinez A.T."/>
            <person name="Vicuna R."/>
            <person name="Cullen D."/>
        </authorList>
    </citation>
    <scope>NUCLEOTIDE SEQUENCE [LARGE SCALE GENOMIC DNA]</scope>
    <source>
        <strain evidence="7 8">B</strain>
    </source>
</reference>
<dbReference type="Pfam" id="PF13920">
    <property type="entry name" value="zf-C3HC4_3"/>
    <property type="match status" value="1"/>
</dbReference>
<dbReference type="PROSITE" id="PS50089">
    <property type="entry name" value="ZF_RING_2"/>
    <property type="match status" value="1"/>
</dbReference>
<dbReference type="AlphaFoldDB" id="M2RLU9"/>
<dbReference type="InterPro" id="IPR013083">
    <property type="entry name" value="Znf_RING/FYVE/PHD"/>
</dbReference>
<evidence type="ECO:0000256" key="3">
    <source>
        <dbReference type="ARBA" id="ARBA00022833"/>
    </source>
</evidence>
<dbReference type="OrthoDB" id="2794817at2759"/>
<feature type="domain" description="RING-type" evidence="6">
    <location>
        <begin position="665"/>
        <end position="701"/>
    </location>
</feature>
<proteinExistence type="predicted"/>
<evidence type="ECO:0000256" key="2">
    <source>
        <dbReference type="ARBA" id="ARBA00022771"/>
    </source>
</evidence>
<dbReference type="Gene3D" id="3.30.40.10">
    <property type="entry name" value="Zinc/RING finger domain, C3HC4 (zinc finger)"/>
    <property type="match status" value="1"/>
</dbReference>
<organism evidence="7 8">
    <name type="scientific">Ceriporiopsis subvermispora (strain B)</name>
    <name type="common">White-rot fungus</name>
    <name type="synonym">Gelatoporia subvermispora</name>
    <dbReference type="NCBI Taxonomy" id="914234"/>
    <lineage>
        <taxon>Eukaryota</taxon>
        <taxon>Fungi</taxon>
        <taxon>Dikarya</taxon>
        <taxon>Basidiomycota</taxon>
        <taxon>Agaricomycotina</taxon>
        <taxon>Agaricomycetes</taxon>
        <taxon>Polyporales</taxon>
        <taxon>Gelatoporiaceae</taxon>
        <taxon>Gelatoporia</taxon>
    </lineage>
</organism>
<keyword evidence="1" id="KW-0479">Metal-binding</keyword>
<evidence type="ECO:0000256" key="1">
    <source>
        <dbReference type="ARBA" id="ARBA00022723"/>
    </source>
</evidence>
<dbReference type="SUPFAM" id="SSF57850">
    <property type="entry name" value="RING/U-box"/>
    <property type="match status" value="1"/>
</dbReference>
<dbReference type="InterPro" id="IPR017907">
    <property type="entry name" value="Znf_RING_CS"/>
</dbReference>
<dbReference type="SMART" id="SM00184">
    <property type="entry name" value="RING"/>
    <property type="match status" value="1"/>
</dbReference>
<dbReference type="PROSITE" id="PS50053">
    <property type="entry name" value="UBIQUITIN_2"/>
    <property type="match status" value="1"/>
</dbReference>
<gene>
    <name evidence="7" type="ORF">CERSUDRAFT_113076</name>
</gene>
<evidence type="ECO:0008006" key="9">
    <source>
        <dbReference type="Google" id="ProtNLM"/>
    </source>
</evidence>
<dbReference type="HOGENOM" id="CLU_027438_2_0_1"/>
<protein>
    <recommendedName>
        <fullName evidence="9">RING-type domain-containing protein</fullName>
    </recommendedName>
</protein>
<dbReference type="Gene3D" id="3.10.20.90">
    <property type="entry name" value="Phosphatidylinositol 3-kinase Catalytic Subunit, Chain A, domain 1"/>
    <property type="match status" value="1"/>
</dbReference>
<evidence type="ECO:0000313" key="8">
    <source>
        <dbReference type="Proteomes" id="UP000016930"/>
    </source>
</evidence>
<dbReference type="CDD" id="cd17039">
    <property type="entry name" value="Ubl_ubiquitin_like"/>
    <property type="match status" value="1"/>
</dbReference>
<dbReference type="Proteomes" id="UP000016930">
    <property type="component" value="Unassembled WGS sequence"/>
</dbReference>
<dbReference type="SUPFAM" id="SSF54236">
    <property type="entry name" value="Ubiquitin-like"/>
    <property type="match status" value="1"/>
</dbReference>
<evidence type="ECO:0000313" key="7">
    <source>
        <dbReference type="EMBL" id="EMD39427.1"/>
    </source>
</evidence>
<keyword evidence="2 4" id="KW-0863">Zinc-finger</keyword>
<dbReference type="STRING" id="914234.M2RLU9"/>
<accession>M2RLU9</accession>
<dbReference type="EMBL" id="KB445794">
    <property type="protein sequence ID" value="EMD39427.1"/>
    <property type="molecule type" value="Genomic_DNA"/>
</dbReference>
<keyword evidence="3" id="KW-0862">Zinc</keyword>
<evidence type="ECO:0000256" key="4">
    <source>
        <dbReference type="PROSITE-ProRule" id="PRU00175"/>
    </source>
</evidence>
<dbReference type="InterPro" id="IPR001841">
    <property type="entry name" value="Znf_RING"/>
</dbReference>
<sequence length="761" mass="81650">MQLRPDSWSITTAGNTPVRCVDVNVGIGGPSREGKIVLKSVPAPLEYHDVCERLRAAGPTILLKELAVPDTQRPDALLILPEEYQLTVRESPSKFIPCIGGSINLDEPLIHFYNTVFLAAVQPPDSDAGDASGHREEISETTIEPDGCSVNVGGVEINFRRTVRVPDNAKTHALPPDMGAFTVYNSADYLSRLPLQIVEKGGAFIAMYQREAMWINFTNSRSLANDYAVKVSVGSINALTGRPQDEPTQKQDYLAVKNAGGQQWLDGISMAPGLVKQFVAMPLGQGYTVEGQITGKEAVGGLQIDIFPAFLRTVEFHNGTVNLNLYKTPRELGIALGAKLRMSDKRDKNLKWRILGINQPIEHVSAPVIDMIVYPNYQFGGMVKVRIGARQLRTAPFPEQNDVGALRAQLRDAVSGSRISVAQRWNMLKFNGKRLEDGKRLSDYNILPGSILTLPLQVAMRPRPLQFSAATTSASPQLFVGSVSGNFGVTPGGLPDQPATTMFSAPAPQSIAATTLGASKSLSTEPSGWTPRSRAQVQQQAAQLQMHAAQAVSGLAAGGTIAQKIVRDTLPPIAYDLSRGVRLHVAILNAPQFPLITGLLVPASPVSSQTYLAMNLPWFELWEEHVPVAGNALPGSGNLLGDVESVAEMDRERKTSGDGRAQRECGYCAYEMATVVLTPCGHAFCDGCLAGVSAHVCPACRGAVVGRVQVAAAMPVAGNEEWTGVQAGSNDPRIMHLKQYAGTGRVGSFRCVGDGVSALYA</sequence>
<dbReference type="PROSITE" id="PS00518">
    <property type="entry name" value="ZF_RING_1"/>
    <property type="match status" value="1"/>
</dbReference>
<dbReference type="InterPro" id="IPR000626">
    <property type="entry name" value="Ubiquitin-like_dom"/>
</dbReference>